<dbReference type="GO" id="GO:0000160">
    <property type="term" value="P:phosphorelay signal transduction system"/>
    <property type="evidence" value="ECO:0007669"/>
    <property type="project" value="InterPro"/>
</dbReference>
<dbReference type="InterPro" id="IPR050595">
    <property type="entry name" value="Bact_response_regulator"/>
</dbReference>
<reference evidence="4" key="2">
    <citation type="submission" date="2020-09" db="EMBL/GenBank/DDBJ databases">
        <authorList>
            <person name="Sun Q."/>
            <person name="Zhou Y."/>
        </authorList>
    </citation>
    <scope>NUCLEOTIDE SEQUENCE</scope>
    <source>
        <strain evidence="4">CGMCC 1.15880</strain>
    </source>
</reference>
<evidence type="ECO:0000313" key="4">
    <source>
        <dbReference type="EMBL" id="GGA17116.1"/>
    </source>
</evidence>
<dbReference type="SUPFAM" id="SSF52172">
    <property type="entry name" value="CheY-like"/>
    <property type="match status" value="1"/>
</dbReference>
<evidence type="ECO:0000313" key="5">
    <source>
        <dbReference type="Proteomes" id="UP000628017"/>
    </source>
</evidence>
<protein>
    <submittedName>
        <fullName evidence="4">Response regulator</fullName>
    </submittedName>
</protein>
<dbReference type="RefSeq" id="WP_188673391.1">
    <property type="nucleotide sequence ID" value="NZ_BMKA01000002.1"/>
</dbReference>
<keyword evidence="5" id="KW-1185">Reference proteome</keyword>
<feature type="modified residue" description="4-aspartylphosphate" evidence="2">
    <location>
        <position position="56"/>
    </location>
</feature>
<sequence>MSALEKILHVEDDADIREIAKIALEMIGEFDVHQCASGHDAIAIAEEYAPDLILLDVMMPVIGGEETLRELRKIPALDGVPAVFMTAKAHQKEKQALLEQGAVAVIVKPFDPTTLADDIRAIWSAL</sequence>
<name>A0A916QWE8_9RHOB</name>
<dbReference type="Gene3D" id="3.40.50.2300">
    <property type="match status" value="1"/>
</dbReference>
<evidence type="ECO:0000256" key="2">
    <source>
        <dbReference type="PROSITE-ProRule" id="PRU00169"/>
    </source>
</evidence>
<keyword evidence="1 2" id="KW-0597">Phosphoprotein</keyword>
<organism evidence="4 5">
    <name type="scientific">Neptunicoccus cionae</name>
    <dbReference type="NCBI Taxonomy" id="2035344"/>
    <lineage>
        <taxon>Bacteria</taxon>
        <taxon>Pseudomonadati</taxon>
        <taxon>Pseudomonadota</taxon>
        <taxon>Alphaproteobacteria</taxon>
        <taxon>Rhodobacterales</taxon>
        <taxon>Paracoccaceae</taxon>
        <taxon>Neptunicoccus</taxon>
    </lineage>
</organism>
<dbReference type="InterPro" id="IPR001789">
    <property type="entry name" value="Sig_transdc_resp-reg_receiver"/>
</dbReference>
<dbReference type="AlphaFoldDB" id="A0A916QWE8"/>
<dbReference type="PANTHER" id="PTHR44591">
    <property type="entry name" value="STRESS RESPONSE REGULATOR PROTEIN 1"/>
    <property type="match status" value="1"/>
</dbReference>
<proteinExistence type="predicted"/>
<dbReference type="Proteomes" id="UP000628017">
    <property type="component" value="Unassembled WGS sequence"/>
</dbReference>
<dbReference type="InterPro" id="IPR011006">
    <property type="entry name" value="CheY-like_superfamily"/>
</dbReference>
<dbReference type="SMART" id="SM00448">
    <property type="entry name" value="REC"/>
    <property type="match status" value="1"/>
</dbReference>
<evidence type="ECO:0000256" key="1">
    <source>
        <dbReference type="ARBA" id="ARBA00022553"/>
    </source>
</evidence>
<dbReference type="PROSITE" id="PS50110">
    <property type="entry name" value="RESPONSE_REGULATORY"/>
    <property type="match status" value="1"/>
</dbReference>
<evidence type="ECO:0000259" key="3">
    <source>
        <dbReference type="PROSITE" id="PS50110"/>
    </source>
</evidence>
<accession>A0A916QWE8</accession>
<gene>
    <name evidence="4" type="ORF">GCM10011498_17110</name>
</gene>
<comment type="caution">
    <text evidence="4">The sequence shown here is derived from an EMBL/GenBank/DDBJ whole genome shotgun (WGS) entry which is preliminary data.</text>
</comment>
<dbReference type="Pfam" id="PF00072">
    <property type="entry name" value="Response_reg"/>
    <property type="match status" value="1"/>
</dbReference>
<reference evidence="4" key="1">
    <citation type="journal article" date="2014" name="Int. J. Syst. Evol. Microbiol.">
        <title>Complete genome sequence of Corynebacterium casei LMG S-19264T (=DSM 44701T), isolated from a smear-ripened cheese.</title>
        <authorList>
            <consortium name="US DOE Joint Genome Institute (JGI-PGF)"/>
            <person name="Walter F."/>
            <person name="Albersmeier A."/>
            <person name="Kalinowski J."/>
            <person name="Ruckert C."/>
        </authorList>
    </citation>
    <scope>NUCLEOTIDE SEQUENCE</scope>
    <source>
        <strain evidence="4">CGMCC 1.15880</strain>
    </source>
</reference>
<dbReference type="PANTHER" id="PTHR44591:SF3">
    <property type="entry name" value="RESPONSE REGULATORY DOMAIN-CONTAINING PROTEIN"/>
    <property type="match status" value="1"/>
</dbReference>
<dbReference type="EMBL" id="BMKA01000002">
    <property type="protein sequence ID" value="GGA17116.1"/>
    <property type="molecule type" value="Genomic_DNA"/>
</dbReference>
<feature type="domain" description="Response regulatory" evidence="3">
    <location>
        <begin position="6"/>
        <end position="123"/>
    </location>
</feature>